<feature type="region of interest" description="Disordered" evidence="1">
    <location>
        <begin position="330"/>
        <end position="401"/>
    </location>
</feature>
<feature type="transmembrane region" description="Helical" evidence="2">
    <location>
        <begin position="70"/>
        <end position="90"/>
    </location>
</feature>
<dbReference type="AlphaFoldDB" id="A0A0C3GBA4"/>
<dbReference type="InParanoid" id="A0A0C3GBA4"/>
<evidence type="ECO:0000313" key="4">
    <source>
        <dbReference type="Proteomes" id="UP000054166"/>
    </source>
</evidence>
<sequence>MEFSQTVLLTSLLPSSAYTLAYTLPLLLSSLCLTFAGAFLTLDRTRSFPPKYDSIPGDFIAQKRPRKFHWLLEGGIGGIATGYVFGVHLSTFLSLMIPSLSSSAPLSSKSFLSVWLLSAIVATFLSGRWRCCALVAAGISGGSTFGLALAVIIHPSLLTRVILTAIILPILTIFTILPLHRFQHSTLRFSLSATGAFGVVLSISLLAGVESWADVWVRFWVPDGPWGSSREKGLSAAYCFLLIGGIGCDWVLKYKFGENPDQKWDSYLATYSTNLPDRAGTFRPLTSVWSRLLRLGQHATLPIPHEIVFPTDEELKSTPLKLQKRTSISKAPGGFQFQEPPNQPNNGRSQSARERAGKRTRDPAKFGSNLSDSDSNSGEDELRTPLGSGKPWLEHKRSSSPLVSVRYAESLREVGNDIDVEKELTKVKTELGAHEEYSDFEEDDITSAAAVKQKRDRDAPGWSPDFLTRHRESGGSSTTSQRTAVDHSVVSSDPVPEGAVPITPSLIKAIDRITVAQQAVFGAAGVPSWPGFPPSKSRG</sequence>
<dbReference type="Proteomes" id="UP000054166">
    <property type="component" value="Unassembled WGS sequence"/>
</dbReference>
<reference evidence="4" key="2">
    <citation type="submission" date="2015-01" db="EMBL/GenBank/DDBJ databases">
        <title>Evolutionary Origins and Diversification of the Mycorrhizal Mutualists.</title>
        <authorList>
            <consortium name="DOE Joint Genome Institute"/>
            <consortium name="Mycorrhizal Genomics Consortium"/>
            <person name="Kohler A."/>
            <person name="Kuo A."/>
            <person name="Nagy L.G."/>
            <person name="Floudas D."/>
            <person name="Copeland A."/>
            <person name="Barry K.W."/>
            <person name="Cichocki N."/>
            <person name="Veneault-Fourrey C."/>
            <person name="LaButti K."/>
            <person name="Lindquist E.A."/>
            <person name="Lipzen A."/>
            <person name="Lundell T."/>
            <person name="Morin E."/>
            <person name="Murat C."/>
            <person name="Riley R."/>
            <person name="Ohm R."/>
            <person name="Sun H."/>
            <person name="Tunlid A."/>
            <person name="Henrissat B."/>
            <person name="Grigoriev I.V."/>
            <person name="Hibbett D.S."/>
            <person name="Martin F."/>
        </authorList>
    </citation>
    <scope>NUCLEOTIDE SEQUENCE [LARGE SCALE GENOMIC DNA]</scope>
    <source>
        <strain evidence="4">F 1598</strain>
    </source>
</reference>
<feature type="transmembrane region" description="Helical" evidence="2">
    <location>
        <begin position="191"/>
        <end position="213"/>
    </location>
</feature>
<protein>
    <recommendedName>
        <fullName evidence="5">DUF4203 domain-containing protein</fullName>
    </recommendedName>
</protein>
<gene>
    <name evidence="3" type="ORF">PILCRDRAFT_207388</name>
</gene>
<keyword evidence="2" id="KW-0472">Membrane</keyword>
<dbReference type="STRING" id="765440.A0A0C3GBA4"/>
<accession>A0A0C3GBA4</accession>
<reference evidence="3 4" key="1">
    <citation type="submission" date="2014-04" db="EMBL/GenBank/DDBJ databases">
        <authorList>
            <consortium name="DOE Joint Genome Institute"/>
            <person name="Kuo A."/>
            <person name="Tarkka M."/>
            <person name="Buscot F."/>
            <person name="Kohler A."/>
            <person name="Nagy L.G."/>
            <person name="Floudas D."/>
            <person name="Copeland A."/>
            <person name="Barry K.W."/>
            <person name="Cichocki N."/>
            <person name="Veneault-Fourrey C."/>
            <person name="LaButti K."/>
            <person name="Lindquist E.A."/>
            <person name="Lipzen A."/>
            <person name="Lundell T."/>
            <person name="Morin E."/>
            <person name="Murat C."/>
            <person name="Sun H."/>
            <person name="Tunlid A."/>
            <person name="Henrissat B."/>
            <person name="Grigoriev I.V."/>
            <person name="Hibbett D.S."/>
            <person name="Martin F."/>
            <person name="Nordberg H.P."/>
            <person name="Cantor M.N."/>
            <person name="Hua S.X."/>
        </authorList>
    </citation>
    <scope>NUCLEOTIDE SEQUENCE [LARGE SCALE GENOMIC DNA]</scope>
    <source>
        <strain evidence="3 4">F 1598</strain>
    </source>
</reference>
<dbReference type="HOGENOM" id="CLU_033738_0_0_1"/>
<feature type="transmembrane region" description="Helical" evidence="2">
    <location>
        <begin position="20"/>
        <end position="42"/>
    </location>
</feature>
<feature type="compositionally biased region" description="Low complexity" evidence="1">
    <location>
        <begin position="486"/>
        <end position="496"/>
    </location>
</feature>
<evidence type="ECO:0008006" key="5">
    <source>
        <dbReference type="Google" id="ProtNLM"/>
    </source>
</evidence>
<keyword evidence="4" id="KW-1185">Reference proteome</keyword>
<feature type="transmembrane region" description="Helical" evidence="2">
    <location>
        <begin position="161"/>
        <end position="179"/>
    </location>
</feature>
<dbReference type="EMBL" id="KN832975">
    <property type="protein sequence ID" value="KIM88999.1"/>
    <property type="molecule type" value="Genomic_DNA"/>
</dbReference>
<feature type="compositionally biased region" description="Basic and acidic residues" evidence="1">
    <location>
        <begin position="351"/>
        <end position="364"/>
    </location>
</feature>
<keyword evidence="2" id="KW-0812">Transmembrane</keyword>
<dbReference type="OrthoDB" id="3364886at2759"/>
<evidence type="ECO:0000313" key="3">
    <source>
        <dbReference type="EMBL" id="KIM88999.1"/>
    </source>
</evidence>
<feature type="compositionally biased region" description="Low complexity" evidence="1">
    <location>
        <begin position="367"/>
        <end position="376"/>
    </location>
</feature>
<proteinExistence type="predicted"/>
<feature type="transmembrane region" description="Helical" evidence="2">
    <location>
        <begin position="110"/>
        <end position="127"/>
    </location>
</feature>
<evidence type="ECO:0000256" key="1">
    <source>
        <dbReference type="SAM" id="MobiDB-lite"/>
    </source>
</evidence>
<keyword evidence="2" id="KW-1133">Transmembrane helix</keyword>
<organism evidence="3 4">
    <name type="scientific">Piloderma croceum (strain F 1598)</name>
    <dbReference type="NCBI Taxonomy" id="765440"/>
    <lineage>
        <taxon>Eukaryota</taxon>
        <taxon>Fungi</taxon>
        <taxon>Dikarya</taxon>
        <taxon>Basidiomycota</taxon>
        <taxon>Agaricomycotina</taxon>
        <taxon>Agaricomycetes</taxon>
        <taxon>Agaricomycetidae</taxon>
        <taxon>Atheliales</taxon>
        <taxon>Atheliaceae</taxon>
        <taxon>Piloderma</taxon>
    </lineage>
</organism>
<name>A0A0C3GBA4_PILCF</name>
<evidence type="ECO:0000256" key="2">
    <source>
        <dbReference type="SAM" id="Phobius"/>
    </source>
</evidence>
<feature type="region of interest" description="Disordered" evidence="1">
    <location>
        <begin position="451"/>
        <end position="498"/>
    </location>
</feature>
<feature type="transmembrane region" description="Helical" evidence="2">
    <location>
        <begin position="134"/>
        <end position="155"/>
    </location>
</feature>
<feature type="compositionally biased region" description="Polar residues" evidence="1">
    <location>
        <begin position="474"/>
        <end position="483"/>
    </location>
</feature>